<dbReference type="InterPro" id="IPR046680">
    <property type="entry name" value="DUF6550"/>
</dbReference>
<feature type="compositionally biased region" description="Low complexity" evidence="1">
    <location>
        <begin position="59"/>
        <end position="72"/>
    </location>
</feature>
<organism evidence="2 3">
    <name type="scientific">Pelotomaculum propionicicum</name>
    <dbReference type="NCBI Taxonomy" id="258475"/>
    <lineage>
        <taxon>Bacteria</taxon>
        <taxon>Bacillati</taxon>
        <taxon>Bacillota</taxon>
        <taxon>Clostridia</taxon>
        <taxon>Eubacteriales</taxon>
        <taxon>Desulfotomaculaceae</taxon>
        <taxon>Pelotomaculum</taxon>
    </lineage>
</organism>
<comment type="caution">
    <text evidence="2">The sequence shown here is derived from an EMBL/GenBank/DDBJ whole genome shotgun (WGS) entry which is preliminary data.</text>
</comment>
<sequence length="85" mass="9298">MRKRQFQTPQDLKNIFMRQLCDNVQAVDHDSVKKPVSAQTGEPKGGERKDGQVYLPGFGWVTETGGSGTTVDGDGDINKQVGTMD</sequence>
<proteinExistence type="predicted"/>
<accession>A0A4Y7RMK3</accession>
<dbReference type="Proteomes" id="UP000297597">
    <property type="component" value="Unassembled WGS sequence"/>
</dbReference>
<dbReference type="Pfam" id="PF20187">
    <property type="entry name" value="DUF6550"/>
    <property type="match status" value="1"/>
</dbReference>
<gene>
    <name evidence="2" type="ORF">Pmgp_02505</name>
</gene>
<dbReference type="EMBL" id="QFFZ01000030">
    <property type="protein sequence ID" value="TEB10205.1"/>
    <property type="molecule type" value="Genomic_DNA"/>
</dbReference>
<name>A0A4Y7RMK3_9FIRM</name>
<keyword evidence="3" id="KW-1185">Reference proteome</keyword>
<evidence type="ECO:0000313" key="3">
    <source>
        <dbReference type="Proteomes" id="UP000297597"/>
    </source>
</evidence>
<protein>
    <submittedName>
        <fullName evidence="2">Uncharacterized protein</fullName>
    </submittedName>
</protein>
<evidence type="ECO:0000256" key="1">
    <source>
        <dbReference type="SAM" id="MobiDB-lite"/>
    </source>
</evidence>
<evidence type="ECO:0000313" key="2">
    <source>
        <dbReference type="EMBL" id="TEB10205.1"/>
    </source>
</evidence>
<feature type="region of interest" description="Disordered" evidence="1">
    <location>
        <begin position="26"/>
        <end position="85"/>
    </location>
</feature>
<reference evidence="2 3" key="1">
    <citation type="journal article" date="2018" name="Environ. Microbiol.">
        <title>Novel energy conservation strategies and behaviour of Pelotomaculum schinkii driving syntrophic propionate catabolism.</title>
        <authorList>
            <person name="Hidalgo-Ahumada C.A.P."/>
            <person name="Nobu M.K."/>
            <person name="Narihiro T."/>
            <person name="Tamaki H."/>
            <person name="Liu W.T."/>
            <person name="Kamagata Y."/>
            <person name="Stams A.J.M."/>
            <person name="Imachi H."/>
            <person name="Sousa D.Z."/>
        </authorList>
    </citation>
    <scope>NUCLEOTIDE SEQUENCE [LARGE SCALE GENOMIC DNA]</scope>
    <source>
        <strain evidence="2 3">MGP</strain>
    </source>
</reference>
<dbReference type="AlphaFoldDB" id="A0A4Y7RMK3"/>